<protein>
    <recommendedName>
        <fullName evidence="3 5">Regulatory protein RecX</fullName>
    </recommendedName>
</protein>
<keyword evidence="4 5" id="KW-0963">Cytoplasm</keyword>
<dbReference type="GO" id="GO:0005737">
    <property type="term" value="C:cytoplasm"/>
    <property type="evidence" value="ECO:0007669"/>
    <property type="project" value="UniProtKB-SubCell"/>
</dbReference>
<feature type="domain" description="RecX second three-helical" evidence="6">
    <location>
        <begin position="63"/>
        <end position="102"/>
    </location>
</feature>
<dbReference type="InterPro" id="IPR036388">
    <property type="entry name" value="WH-like_DNA-bd_sf"/>
</dbReference>
<dbReference type="GO" id="GO:0006282">
    <property type="term" value="P:regulation of DNA repair"/>
    <property type="evidence" value="ECO:0007669"/>
    <property type="project" value="UniProtKB-UniRule"/>
</dbReference>
<evidence type="ECO:0000256" key="1">
    <source>
        <dbReference type="ARBA" id="ARBA00004496"/>
    </source>
</evidence>
<feature type="domain" description="RecX first three-helical" evidence="8">
    <location>
        <begin position="18"/>
        <end position="56"/>
    </location>
</feature>
<dbReference type="Pfam" id="PF21981">
    <property type="entry name" value="RecX_HTH3"/>
    <property type="match status" value="1"/>
</dbReference>
<accession>A0A4Z0M3M7</accession>
<evidence type="ECO:0000259" key="7">
    <source>
        <dbReference type="Pfam" id="PF21981"/>
    </source>
</evidence>
<dbReference type="PANTHER" id="PTHR33602:SF1">
    <property type="entry name" value="REGULATORY PROTEIN RECX FAMILY PROTEIN"/>
    <property type="match status" value="1"/>
</dbReference>
<dbReference type="Pfam" id="PF21982">
    <property type="entry name" value="RecX_HTH1"/>
    <property type="match status" value="1"/>
</dbReference>
<dbReference type="EMBL" id="SRLE01000006">
    <property type="protein sequence ID" value="TGD73905.1"/>
    <property type="molecule type" value="Genomic_DNA"/>
</dbReference>
<keyword evidence="10" id="KW-1185">Reference proteome</keyword>
<comment type="caution">
    <text evidence="9">The sequence shown here is derived from an EMBL/GenBank/DDBJ whole genome shotgun (WGS) entry which is preliminary data.</text>
</comment>
<dbReference type="Proteomes" id="UP000298050">
    <property type="component" value="Unassembled WGS sequence"/>
</dbReference>
<evidence type="ECO:0000313" key="9">
    <source>
        <dbReference type="EMBL" id="TGD73905.1"/>
    </source>
</evidence>
<proteinExistence type="inferred from homology"/>
<dbReference type="InterPro" id="IPR053926">
    <property type="entry name" value="RecX_HTH_1st"/>
</dbReference>
<sequence length="155" mass="17976">MPERDTSTAPVPTATQVRAAAMDLLARREHSRRELCDKLKRRFHDPALVEAQVDRLADEGLQSDQRFAESFLRQRVSRGHGPLRVRQELRQRGVTDEQMEAAFAGEPCDWFDLAAQALQRKFGDSPCVDMRERARRARFMQYRGFAFEHFADLLE</sequence>
<dbReference type="InterPro" id="IPR053925">
    <property type="entry name" value="RecX_HTH_3rd"/>
</dbReference>
<evidence type="ECO:0000256" key="5">
    <source>
        <dbReference type="HAMAP-Rule" id="MF_01114"/>
    </source>
</evidence>
<evidence type="ECO:0000259" key="6">
    <source>
        <dbReference type="Pfam" id="PF02631"/>
    </source>
</evidence>
<organism evidence="9 10">
    <name type="scientific">Mangrovimicrobium sediminis</name>
    <dbReference type="NCBI Taxonomy" id="2562682"/>
    <lineage>
        <taxon>Bacteria</taxon>
        <taxon>Pseudomonadati</taxon>
        <taxon>Pseudomonadota</taxon>
        <taxon>Gammaproteobacteria</taxon>
        <taxon>Cellvibrionales</taxon>
        <taxon>Halieaceae</taxon>
        <taxon>Mangrovimicrobium</taxon>
    </lineage>
</organism>
<comment type="subcellular location">
    <subcellularLocation>
        <location evidence="1 5">Cytoplasm</location>
    </subcellularLocation>
</comment>
<dbReference type="InterPro" id="IPR053924">
    <property type="entry name" value="RecX_HTH_2nd"/>
</dbReference>
<dbReference type="Gene3D" id="1.10.10.10">
    <property type="entry name" value="Winged helix-like DNA-binding domain superfamily/Winged helix DNA-binding domain"/>
    <property type="match status" value="3"/>
</dbReference>
<dbReference type="Pfam" id="PF02631">
    <property type="entry name" value="RecX_HTH2"/>
    <property type="match status" value="1"/>
</dbReference>
<dbReference type="AlphaFoldDB" id="A0A4Z0M3M7"/>
<dbReference type="HAMAP" id="MF_01114">
    <property type="entry name" value="RecX"/>
    <property type="match status" value="1"/>
</dbReference>
<gene>
    <name evidence="5" type="primary">recX</name>
    <name evidence="9" type="ORF">E4634_07120</name>
</gene>
<comment type="function">
    <text evidence="5">Modulates RecA activity.</text>
</comment>
<reference evidence="9 10" key="1">
    <citation type="submission" date="2019-04" db="EMBL/GenBank/DDBJ databases">
        <title>Taxonomy of novel Haliea sp. from mangrove soil of West Coast of India.</title>
        <authorList>
            <person name="Verma A."/>
            <person name="Kumar P."/>
            <person name="Krishnamurthi S."/>
        </authorList>
    </citation>
    <scope>NUCLEOTIDE SEQUENCE [LARGE SCALE GENOMIC DNA]</scope>
    <source>
        <strain evidence="9 10">SAOS-164</strain>
    </source>
</reference>
<feature type="domain" description="RecX third three-helical" evidence="7">
    <location>
        <begin position="111"/>
        <end position="149"/>
    </location>
</feature>
<comment type="similarity">
    <text evidence="2 5">Belongs to the RecX family.</text>
</comment>
<dbReference type="OrthoDB" id="7066780at2"/>
<dbReference type="PANTHER" id="PTHR33602">
    <property type="entry name" value="REGULATORY PROTEIN RECX FAMILY PROTEIN"/>
    <property type="match status" value="1"/>
</dbReference>
<dbReference type="InterPro" id="IPR003783">
    <property type="entry name" value="Regulatory_RecX"/>
</dbReference>
<name>A0A4Z0M3M7_9GAMM</name>
<evidence type="ECO:0000256" key="4">
    <source>
        <dbReference type="ARBA" id="ARBA00022490"/>
    </source>
</evidence>
<evidence type="ECO:0000256" key="3">
    <source>
        <dbReference type="ARBA" id="ARBA00018111"/>
    </source>
</evidence>
<evidence type="ECO:0000313" key="10">
    <source>
        <dbReference type="Proteomes" id="UP000298050"/>
    </source>
</evidence>
<evidence type="ECO:0000259" key="8">
    <source>
        <dbReference type="Pfam" id="PF21982"/>
    </source>
</evidence>
<evidence type="ECO:0000256" key="2">
    <source>
        <dbReference type="ARBA" id="ARBA00009695"/>
    </source>
</evidence>